<dbReference type="CDD" id="cd00657">
    <property type="entry name" value="Ferritin_like"/>
    <property type="match status" value="1"/>
</dbReference>
<proteinExistence type="predicted"/>
<organism evidence="1 2">
    <name type="scientific">Hymenobacter negativus</name>
    <dbReference type="NCBI Taxonomy" id="2795026"/>
    <lineage>
        <taxon>Bacteria</taxon>
        <taxon>Pseudomonadati</taxon>
        <taxon>Bacteroidota</taxon>
        <taxon>Cytophagia</taxon>
        <taxon>Cytophagales</taxon>
        <taxon>Hymenobacteraceae</taxon>
        <taxon>Hymenobacter</taxon>
    </lineage>
</organism>
<evidence type="ECO:0000313" key="2">
    <source>
        <dbReference type="Proteomes" id="UP000664369"/>
    </source>
</evidence>
<evidence type="ECO:0000313" key="1">
    <source>
        <dbReference type="EMBL" id="MBO2010533.1"/>
    </source>
</evidence>
<comment type="caution">
    <text evidence="1">The sequence shown here is derived from an EMBL/GenBank/DDBJ whole genome shotgun (WGS) entry which is preliminary data.</text>
</comment>
<reference evidence="1 2" key="1">
    <citation type="submission" date="2021-03" db="EMBL/GenBank/DDBJ databases">
        <authorList>
            <person name="Kim M.K."/>
        </authorList>
    </citation>
    <scope>NUCLEOTIDE SEQUENCE [LARGE SCALE GENOMIC DNA]</scope>
    <source>
        <strain evidence="1 2">BT442</strain>
    </source>
</reference>
<dbReference type="RefSeq" id="WP_208176164.1">
    <property type="nucleotide sequence ID" value="NZ_JAGETZ010000007.1"/>
</dbReference>
<dbReference type="InterPro" id="IPR009078">
    <property type="entry name" value="Ferritin-like_SF"/>
</dbReference>
<accession>A0ABS3QHS0</accession>
<dbReference type="Pfam" id="PF13668">
    <property type="entry name" value="Ferritin_2"/>
    <property type="match status" value="1"/>
</dbReference>
<keyword evidence="2" id="KW-1185">Reference proteome</keyword>
<gene>
    <name evidence="1" type="ORF">J4E00_15840</name>
</gene>
<name>A0ABS3QHS0_9BACT</name>
<protein>
    <submittedName>
        <fullName evidence="1">Ferritin-like domain-containing protein</fullName>
    </submittedName>
</protein>
<dbReference type="EMBL" id="JAGETZ010000007">
    <property type="protein sequence ID" value="MBO2010533.1"/>
    <property type="molecule type" value="Genomic_DNA"/>
</dbReference>
<sequence length="306" mass="32270">MNLFNIIEHLAEVDSDVLGRFDSRRAVFNSLGSVAKRAALATSPLFLGALFQKAYAGTTSTPIDVLNYALTLELLEADFYRQFIAARQIPSGADDTAIRLIKSHEDAHVTALTAAIRALSGTPVAGTATTGIRFNASLLPASYADQLKLAQLLEDTGVRAYKGRAAELLGAPNDLLTVALQIHSVEARHAAHIRSMRNQLPWPNAADDVATDTTYTGGVPNTSTTSTVVTLGGTTYGIPAYERTKPSMAESNINQGAIGTKAALPITTAFGDTPPKYSADDAAAAFDEALQPAEVLDASRAGRLLA</sequence>
<dbReference type="Proteomes" id="UP000664369">
    <property type="component" value="Unassembled WGS sequence"/>
</dbReference>
<dbReference type="SUPFAM" id="SSF47240">
    <property type="entry name" value="Ferritin-like"/>
    <property type="match status" value="1"/>
</dbReference>